<dbReference type="AlphaFoldDB" id="A0A158FSB2"/>
<feature type="domain" description="Four-carbon acid sugar kinase N-terminal" evidence="7">
    <location>
        <begin position="15"/>
        <end position="251"/>
    </location>
</feature>
<keyword evidence="6" id="KW-0119">Carbohydrate metabolism</keyword>
<keyword evidence="3" id="KW-0547">Nucleotide-binding</keyword>
<keyword evidence="10" id="KW-1185">Reference proteome</keyword>
<protein>
    <submittedName>
        <fullName evidence="9">HPr kinase</fullName>
    </submittedName>
</protein>
<reference evidence="9" key="1">
    <citation type="submission" date="2016-01" db="EMBL/GenBank/DDBJ databases">
        <authorList>
            <person name="Peeters C."/>
        </authorList>
    </citation>
    <scope>NUCLEOTIDE SEQUENCE [LARGE SCALE GENOMIC DNA]</scope>
    <source>
        <strain evidence="9">LMG 22940</strain>
    </source>
</reference>
<dbReference type="SUPFAM" id="SSF142764">
    <property type="entry name" value="YgbK-like"/>
    <property type="match status" value="1"/>
</dbReference>
<dbReference type="InterPro" id="IPR050015">
    <property type="entry name" value="OiaK"/>
</dbReference>
<comment type="similarity">
    <text evidence="1">Belongs to the four-carbon acid sugar kinase family.</text>
</comment>
<keyword evidence="5" id="KW-0067">ATP-binding</keyword>
<evidence type="ECO:0000256" key="6">
    <source>
        <dbReference type="ARBA" id="ARBA00023277"/>
    </source>
</evidence>
<sequence length="460" mass="48585">MSATTSNDWPAGLLLAYYGDDFTGSTDAMEAMTAAGVPTLLCLDTPTPELLARFPEVRCVGLAGSSRGRSSQWMDDALPGAFASLAALGAPILQYKVCSTFDSSPEIGSIGRAIDLGVKHMPGKWSPMIVGAPRLKRYQAFGNLFAAVDGAGYRLDRHPTMSRHPVTPMNEADLRVHLRQQTARRIELIDMVELRTPEVDAKCRALQGDDTPVVLIDVLDEETLAAAGKLVWEQRGEGVFSASSSGLQYALAAHWRSKGHLPQTPSLPTAKPVQAIAAVSGSCSPVTAGQIRWARASGFHVERLNLRRALDRQAGDAEIERAVGIAADAIGRGQSALVHSAEGPDDPAVLEFDATARQAGLTRHDAARRVGEALAEVMRRLLDQVELSRVVVAGGDSSGEVASALGISALSVAAGLAPGSPLCRAWSDLPRRNGLEIVLKGGQIGEASFFGSVRAGTLIS</sequence>
<dbReference type="InterPro" id="IPR010737">
    <property type="entry name" value="4-carb_acid_sugar_kinase_N"/>
</dbReference>
<evidence type="ECO:0000259" key="7">
    <source>
        <dbReference type="Pfam" id="PF07005"/>
    </source>
</evidence>
<evidence type="ECO:0000259" key="8">
    <source>
        <dbReference type="Pfam" id="PF17042"/>
    </source>
</evidence>
<dbReference type="OrthoDB" id="191465at2"/>
<dbReference type="Gene3D" id="3.40.980.20">
    <property type="entry name" value="Four-carbon acid sugar kinase, nucleotide binding domain"/>
    <property type="match status" value="1"/>
</dbReference>
<evidence type="ECO:0000256" key="1">
    <source>
        <dbReference type="ARBA" id="ARBA00005715"/>
    </source>
</evidence>
<evidence type="ECO:0000256" key="2">
    <source>
        <dbReference type="ARBA" id="ARBA00022679"/>
    </source>
</evidence>
<dbReference type="NCBIfam" id="NF042436">
    <property type="entry name" value="OxoIsoapKin_OiaK"/>
    <property type="match status" value="1"/>
</dbReference>
<evidence type="ECO:0000256" key="5">
    <source>
        <dbReference type="ARBA" id="ARBA00022840"/>
    </source>
</evidence>
<dbReference type="InterPro" id="IPR042213">
    <property type="entry name" value="NBD_C_sf"/>
</dbReference>
<dbReference type="GO" id="GO:0005524">
    <property type="term" value="F:ATP binding"/>
    <property type="evidence" value="ECO:0007669"/>
    <property type="project" value="UniProtKB-KW"/>
</dbReference>
<keyword evidence="4 9" id="KW-0418">Kinase</keyword>
<organism evidence="9 10">
    <name type="scientific">Caballeronia choica</name>
    <dbReference type="NCBI Taxonomy" id="326476"/>
    <lineage>
        <taxon>Bacteria</taxon>
        <taxon>Pseudomonadati</taxon>
        <taxon>Pseudomonadota</taxon>
        <taxon>Betaproteobacteria</taxon>
        <taxon>Burkholderiales</taxon>
        <taxon>Burkholderiaceae</taxon>
        <taxon>Caballeronia</taxon>
    </lineage>
</organism>
<evidence type="ECO:0000313" key="9">
    <source>
        <dbReference type="EMBL" id="SAL22692.1"/>
    </source>
</evidence>
<evidence type="ECO:0000256" key="3">
    <source>
        <dbReference type="ARBA" id="ARBA00022741"/>
    </source>
</evidence>
<dbReference type="Pfam" id="PF07005">
    <property type="entry name" value="SBD_N"/>
    <property type="match status" value="1"/>
</dbReference>
<dbReference type="Gene3D" id="3.40.50.10840">
    <property type="entry name" value="Putative sugar-binding, N-terminal domain"/>
    <property type="match status" value="1"/>
</dbReference>
<dbReference type="InterPro" id="IPR031475">
    <property type="entry name" value="NBD_C"/>
</dbReference>
<dbReference type="RefSeq" id="WP_087643169.1">
    <property type="nucleotide sequence ID" value="NZ_FCON02000006.1"/>
</dbReference>
<proteinExistence type="inferred from homology"/>
<evidence type="ECO:0000313" key="10">
    <source>
        <dbReference type="Proteomes" id="UP000054770"/>
    </source>
</evidence>
<feature type="domain" description="Four-carbon acid sugar kinase nucleotide binding" evidence="8">
    <location>
        <begin position="278"/>
        <end position="450"/>
    </location>
</feature>
<name>A0A158FSB2_9BURK</name>
<dbReference type="InterPro" id="IPR037051">
    <property type="entry name" value="4-carb_acid_sugar_kinase_N_sf"/>
</dbReference>
<evidence type="ECO:0000256" key="4">
    <source>
        <dbReference type="ARBA" id="ARBA00022777"/>
    </source>
</evidence>
<accession>A0A158FSB2</accession>
<keyword evidence="2" id="KW-0808">Transferase</keyword>
<dbReference type="EMBL" id="FCON02000006">
    <property type="protein sequence ID" value="SAL22692.1"/>
    <property type="molecule type" value="Genomic_DNA"/>
</dbReference>
<dbReference type="GO" id="GO:0016301">
    <property type="term" value="F:kinase activity"/>
    <property type="evidence" value="ECO:0007669"/>
    <property type="project" value="UniProtKB-KW"/>
</dbReference>
<gene>
    <name evidence="9" type="ORF">AWB68_00923</name>
</gene>
<dbReference type="Pfam" id="PF17042">
    <property type="entry name" value="NBD_C"/>
    <property type="match status" value="1"/>
</dbReference>
<comment type="caution">
    <text evidence="9">The sequence shown here is derived from an EMBL/GenBank/DDBJ whole genome shotgun (WGS) entry which is preliminary data.</text>
</comment>
<dbReference type="Proteomes" id="UP000054770">
    <property type="component" value="Unassembled WGS sequence"/>
</dbReference>